<comment type="caution">
    <text evidence="2">The sequence shown here is derived from an EMBL/GenBank/DDBJ whole genome shotgun (WGS) entry which is preliminary data.</text>
</comment>
<keyword evidence="3" id="KW-1185">Reference proteome</keyword>
<dbReference type="InterPro" id="IPR038717">
    <property type="entry name" value="Tc1-like_DDE_dom"/>
</dbReference>
<gene>
    <name evidence="2" type="ORF">GPL20_11030</name>
</gene>
<dbReference type="Pfam" id="PF13358">
    <property type="entry name" value="DDE_3"/>
    <property type="match status" value="1"/>
</dbReference>
<evidence type="ECO:0000313" key="3">
    <source>
        <dbReference type="Proteomes" id="UP000449969"/>
    </source>
</evidence>
<dbReference type="RefSeq" id="WP_157329547.1">
    <property type="nucleotide sequence ID" value="NZ_JANADL010000005.1"/>
</dbReference>
<dbReference type="EMBL" id="WQNE01000006">
    <property type="protein sequence ID" value="MVT73601.1"/>
    <property type="molecule type" value="Genomic_DNA"/>
</dbReference>
<evidence type="ECO:0000259" key="1">
    <source>
        <dbReference type="Pfam" id="PF13358"/>
    </source>
</evidence>
<reference evidence="2 3" key="1">
    <citation type="submission" date="2019-12" db="EMBL/GenBank/DDBJ databases">
        <title>Draft genome sequences Bradyrhizobium cajani AMBPC1010, Bradyrhizobium pachyrhizi AMBPC1040 and Bradyrhizobium yuanmingense ALSPC3051, three plant growth promoting strains isolated from nodules of Cajanus cajan L. in Dominican Republic.</title>
        <authorList>
            <person name="Flores-Felix J.D."/>
            <person name="Araujo J."/>
            <person name="Diaz-Alcantara C."/>
            <person name="Gonzalez-Andres F."/>
            <person name="Velazquez E."/>
        </authorList>
    </citation>
    <scope>NUCLEOTIDE SEQUENCE [LARGE SCALE GENOMIC DNA]</scope>
    <source>
        <strain evidence="2 3">1010</strain>
    </source>
</reference>
<proteinExistence type="predicted"/>
<dbReference type="AlphaFoldDB" id="A0A844TF01"/>
<evidence type="ECO:0000313" key="2">
    <source>
        <dbReference type="EMBL" id="MVT73601.1"/>
    </source>
</evidence>
<name>A0A844TF01_9BRAD</name>
<feature type="domain" description="Tc1-like transposase DDE" evidence="1">
    <location>
        <begin position="68"/>
        <end position="166"/>
    </location>
</feature>
<dbReference type="Proteomes" id="UP000449969">
    <property type="component" value="Unassembled WGS sequence"/>
</dbReference>
<dbReference type="InterPro" id="IPR047655">
    <property type="entry name" value="Transpos_IS630-like"/>
</dbReference>
<dbReference type="OrthoDB" id="2375382at2"/>
<organism evidence="2 3">
    <name type="scientific">Bradyrhizobium cajani</name>
    <dbReference type="NCBI Taxonomy" id="1928661"/>
    <lineage>
        <taxon>Bacteria</taxon>
        <taxon>Pseudomonadati</taxon>
        <taxon>Pseudomonadota</taxon>
        <taxon>Alphaproteobacteria</taxon>
        <taxon>Hyphomicrobiales</taxon>
        <taxon>Nitrobacteraceae</taxon>
        <taxon>Bradyrhizobium</taxon>
    </lineage>
</organism>
<sequence>MPRELQWVAFSGQLLSGLLVSTVHRIWRGFGLQPQLLESSSARPMRIFVVKVRDVVGLYVSPPEHAIVLCVDEKSPIQALDCSQPMLPMRPGQPARRSHDCKRHGTTSLFAALDIATRRVIGKCYGRHRADEFRKFLIEIEAAAPRELDVHLVKDNYATHTGQKATLACAPDPDQFVMAQSGRALLRPSYRRLSHRRRPQGGRHLVHDPKPFRLTKSADDILASIESFCRYNAPAAHEARVIQQRRLWLSRRWTSRSTTLARRPGCFLPVRVLSRLFRPA</sequence>
<protein>
    <submittedName>
        <fullName evidence="2">IS630 family transposase</fullName>
    </submittedName>
</protein>
<dbReference type="NCBIfam" id="NF033545">
    <property type="entry name" value="transpos_IS630"/>
    <property type="match status" value="1"/>
</dbReference>
<accession>A0A844TF01</accession>